<evidence type="ECO:0000313" key="2">
    <source>
        <dbReference type="Proteomes" id="UP000298218"/>
    </source>
</evidence>
<dbReference type="Proteomes" id="UP000298218">
    <property type="component" value="Unassembled WGS sequence"/>
</dbReference>
<dbReference type="EMBL" id="SOHQ01000015">
    <property type="protein sequence ID" value="TFD80542.1"/>
    <property type="molecule type" value="Genomic_DNA"/>
</dbReference>
<dbReference type="AlphaFoldDB" id="A0A4Y8KR63"/>
<accession>A0A4Y8KR63</accession>
<name>A0A4Y8KR63_9MICO</name>
<comment type="caution">
    <text evidence="1">The sequence shown here is derived from an EMBL/GenBank/DDBJ whole genome shotgun (WGS) entry which is preliminary data.</text>
</comment>
<sequence>MSIPTAEAVAAYLGQGDDFDVVTLAGAHLPLIVEIVRTYTRGRGFDTFDQPLPSVAAVIISATARLTNNPEGTITVSIDDYQTRRTVFEGFSLIERQVLDSYRRKAA</sequence>
<keyword evidence="2" id="KW-1185">Reference proteome</keyword>
<gene>
    <name evidence="1" type="ORF">E3T53_05570</name>
</gene>
<organism evidence="1 2">
    <name type="scientific">Cryobacterium psychrophilum</name>
    <dbReference type="NCBI Taxonomy" id="41988"/>
    <lineage>
        <taxon>Bacteria</taxon>
        <taxon>Bacillati</taxon>
        <taxon>Actinomycetota</taxon>
        <taxon>Actinomycetes</taxon>
        <taxon>Micrococcales</taxon>
        <taxon>Microbacteriaceae</taxon>
        <taxon>Cryobacterium</taxon>
    </lineage>
</organism>
<protein>
    <recommendedName>
        <fullName evidence="3">Phage gp6-like head-tail connector protein</fullName>
    </recommendedName>
</protein>
<evidence type="ECO:0008006" key="3">
    <source>
        <dbReference type="Google" id="ProtNLM"/>
    </source>
</evidence>
<evidence type="ECO:0000313" key="1">
    <source>
        <dbReference type="EMBL" id="TFD80542.1"/>
    </source>
</evidence>
<dbReference type="RefSeq" id="WP_134574407.1">
    <property type="nucleotide sequence ID" value="NZ_SOHQ01000015.1"/>
</dbReference>
<proteinExistence type="predicted"/>
<reference evidence="1 2" key="1">
    <citation type="submission" date="2019-03" db="EMBL/GenBank/DDBJ databases">
        <title>Genomics of glacier-inhabiting Cryobacterium strains.</title>
        <authorList>
            <person name="Liu Q."/>
            <person name="Xin Y.-H."/>
        </authorList>
    </citation>
    <scope>NUCLEOTIDE SEQUENCE [LARGE SCALE GENOMIC DNA]</scope>
    <source>
        <strain evidence="1 2">CGMCC 1.4292</strain>
    </source>
</reference>